<reference evidence="5 6" key="1">
    <citation type="submission" date="2013-08" db="EMBL/GenBank/DDBJ databases">
        <authorList>
            <person name="Huang J."/>
            <person name="Wang G."/>
        </authorList>
    </citation>
    <scope>NUCLEOTIDE SEQUENCE [LARGE SCALE GENOMIC DNA]</scope>
    <source>
        <strain evidence="5 6">JSM 072002</strain>
    </source>
</reference>
<accession>A0A0A5FX77</accession>
<dbReference type="Gene3D" id="3.40.50.300">
    <property type="entry name" value="P-loop containing nucleotide triphosphate hydrolases"/>
    <property type="match status" value="1"/>
</dbReference>
<feature type="domain" description="ABC transporter" evidence="4">
    <location>
        <begin position="7"/>
        <end position="231"/>
    </location>
</feature>
<dbReference type="eggNOG" id="COG1131">
    <property type="taxonomic scope" value="Bacteria"/>
</dbReference>
<keyword evidence="3" id="KW-0067">ATP-binding</keyword>
<dbReference type="InterPro" id="IPR017871">
    <property type="entry name" value="ABC_transporter-like_CS"/>
</dbReference>
<proteinExistence type="predicted"/>
<dbReference type="CDD" id="cd03230">
    <property type="entry name" value="ABC_DR_subfamily_A"/>
    <property type="match status" value="1"/>
</dbReference>
<comment type="caution">
    <text evidence="5">The sequence shown here is derived from an EMBL/GenBank/DDBJ whole genome shotgun (WGS) entry which is preliminary data.</text>
</comment>
<dbReference type="InterPro" id="IPR027417">
    <property type="entry name" value="P-loop_NTPase"/>
</dbReference>
<dbReference type="Proteomes" id="UP000030401">
    <property type="component" value="Unassembled WGS sequence"/>
</dbReference>
<keyword evidence="6" id="KW-1185">Reference proteome</keyword>
<dbReference type="Pfam" id="PF00005">
    <property type="entry name" value="ABC_tran"/>
    <property type="match status" value="1"/>
</dbReference>
<dbReference type="InterPro" id="IPR003439">
    <property type="entry name" value="ABC_transporter-like_ATP-bd"/>
</dbReference>
<keyword evidence="2" id="KW-0547">Nucleotide-binding</keyword>
<gene>
    <name evidence="5" type="ORF">N784_08855</name>
</gene>
<dbReference type="STRING" id="1385512.N784_08855"/>
<dbReference type="AlphaFoldDB" id="A0A0A5FX77"/>
<name>A0A0A5FX77_9BACI</name>
<dbReference type="PROSITE" id="PS50893">
    <property type="entry name" value="ABC_TRANSPORTER_2"/>
    <property type="match status" value="1"/>
</dbReference>
<dbReference type="PANTHER" id="PTHR42939:SF5">
    <property type="entry name" value="ABC-TYPE TRANSPORTER ATP-BINDING PROTEIN ECSA"/>
    <property type="match status" value="1"/>
</dbReference>
<dbReference type="RefSeq" id="WP_036835403.1">
    <property type="nucleotide sequence ID" value="NZ_AVPG01000022.1"/>
</dbReference>
<keyword evidence="1" id="KW-0813">Transport</keyword>
<organism evidence="5 6">
    <name type="scientific">Pontibacillus litoralis JSM 072002</name>
    <dbReference type="NCBI Taxonomy" id="1385512"/>
    <lineage>
        <taxon>Bacteria</taxon>
        <taxon>Bacillati</taxon>
        <taxon>Bacillota</taxon>
        <taxon>Bacilli</taxon>
        <taxon>Bacillales</taxon>
        <taxon>Bacillaceae</taxon>
        <taxon>Pontibacillus</taxon>
    </lineage>
</organism>
<dbReference type="PROSITE" id="PS00211">
    <property type="entry name" value="ABC_TRANSPORTER_1"/>
    <property type="match status" value="1"/>
</dbReference>
<dbReference type="SUPFAM" id="SSF52540">
    <property type="entry name" value="P-loop containing nucleoside triphosphate hydrolases"/>
    <property type="match status" value="1"/>
</dbReference>
<protein>
    <submittedName>
        <fullName evidence="5">ABC transporter</fullName>
    </submittedName>
</protein>
<sequence>MNGDGVLEVDSLYVEINDQTIINGINLHLKEGEICSLVGHNGAGKSITMKTILGIQQKKSGQIKINGWDMDLDFEQYKRQYTYIPEEPLLFTELTVKQHFQLYGTSYRIPETIFEERVSYYVEALELQGKLEEYPQNLSKGMRQKVNIISNFIVDTPLIIIDEPFIGLDVNAANFLEQELVKRRKKGVSVLITSHQLERLKEFSNKYVMLKMGEVVQEGEITHLKSIKGRIHDE</sequence>
<evidence type="ECO:0000256" key="3">
    <source>
        <dbReference type="ARBA" id="ARBA00022840"/>
    </source>
</evidence>
<dbReference type="EMBL" id="AVPG01000022">
    <property type="protein sequence ID" value="KGX85456.1"/>
    <property type="molecule type" value="Genomic_DNA"/>
</dbReference>
<evidence type="ECO:0000313" key="6">
    <source>
        <dbReference type="Proteomes" id="UP000030401"/>
    </source>
</evidence>
<evidence type="ECO:0000256" key="2">
    <source>
        <dbReference type="ARBA" id="ARBA00022741"/>
    </source>
</evidence>
<dbReference type="GO" id="GO:0016887">
    <property type="term" value="F:ATP hydrolysis activity"/>
    <property type="evidence" value="ECO:0007669"/>
    <property type="project" value="InterPro"/>
</dbReference>
<dbReference type="InterPro" id="IPR051782">
    <property type="entry name" value="ABC_Transporter_VariousFunc"/>
</dbReference>
<evidence type="ECO:0000259" key="4">
    <source>
        <dbReference type="PROSITE" id="PS50893"/>
    </source>
</evidence>
<dbReference type="PANTHER" id="PTHR42939">
    <property type="entry name" value="ABC TRANSPORTER ATP-BINDING PROTEIN ALBC-RELATED"/>
    <property type="match status" value="1"/>
</dbReference>
<evidence type="ECO:0000256" key="1">
    <source>
        <dbReference type="ARBA" id="ARBA00022448"/>
    </source>
</evidence>
<dbReference type="GO" id="GO:0005524">
    <property type="term" value="F:ATP binding"/>
    <property type="evidence" value="ECO:0007669"/>
    <property type="project" value="UniProtKB-KW"/>
</dbReference>
<dbReference type="OrthoDB" id="9802264at2"/>
<evidence type="ECO:0000313" key="5">
    <source>
        <dbReference type="EMBL" id="KGX85456.1"/>
    </source>
</evidence>